<dbReference type="EMBL" id="CP036289">
    <property type="protein sequence ID" value="QDU73831.1"/>
    <property type="molecule type" value="Genomic_DNA"/>
</dbReference>
<dbReference type="Proteomes" id="UP000318626">
    <property type="component" value="Chromosome"/>
</dbReference>
<accession>A0A518C3N0</accession>
<evidence type="ECO:0000313" key="2">
    <source>
        <dbReference type="EMBL" id="QDU73831.1"/>
    </source>
</evidence>
<dbReference type="RefSeq" id="WP_144970860.1">
    <property type="nucleotide sequence ID" value="NZ_CP036289.1"/>
</dbReference>
<feature type="region of interest" description="Disordered" evidence="1">
    <location>
        <begin position="1564"/>
        <end position="1593"/>
    </location>
</feature>
<feature type="compositionally biased region" description="Basic and acidic residues" evidence="1">
    <location>
        <begin position="330"/>
        <end position="362"/>
    </location>
</feature>
<evidence type="ECO:0000256" key="1">
    <source>
        <dbReference type="SAM" id="MobiDB-lite"/>
    </source>
</evidence>
<proteinExistence type="predicted"/>
<reference evidence="3" key="1">
    <citation type="submission" date="2019-02" db="EMBL/GenBank/DDBJ databases">
        <title>Deep-cultivation of Planctomycetes and their phenomic and genomic characterization uncovers novel biology.</title>
        <authorList>
            <person name="Wiegand S."/>
            <person name="Jogler M."/>
            <person name="Boedeker C."/>
            <person name="Pinto D."/>
            <person name="Vollmers J."/>
            <person name="Rivas-Marin E."/>
            <person name="Kohn T."/>
            <person name="Peeters S.H."/>
            <person name="Heuer A."/>
            <person name="Rast P."/>
            <person name="Oberbeckmann S."/>
            <person name="Bunk B."/>
            <person name="Jeske O."/>
            <person name="Meyerdierks A."/>
            <person name="Storesund J.E."/>
            <person name="Kallscheuer N."/>
            <person name="Luecker S."/>
            <person name="Lage O.M."/>
            <person name="Pohl T."/>
            <person name="Merkel B.J."/>
            <person name="Hornburger P."/>
            <person name="Mueller R.-W."/>
            <person name="Bruemmer F."/>
            <person name="Labrenz M."/>
            <person name="Spormann A.M."/>
            <person name="Op den Camp H."/>
            <person name="Overmann J."/>
            <person name="Amann R."/>
            <person name="Jetten M.S.M."/>
            <person name="Mascher T."/>
            <person name="Medema M.H."/>
            <person name="Devos D.P."/>
            <person name="Kaster A.-K."/>
            <person name="Ovreas L."/>
            <person name="Rohde M."/>
            <person name="Galperin M.Y."/>
            <person name="Jogler C."/>
        </authorList>
    </citation>
    <scope>NUCLEOTIDE SEQUENCE [LARGE SCALE GENOMIC DNA]</scope>
    <source>
        <strain evidence="3">Pan97</strain>
    </source>
</reference>
<keyword evidence="3" id="KW-1185">Reference proteome</keyword>
<dbReference type="KEGG" id="bvo:Pan97_08310"/>
<gene>
    <name evidence="2" type="ORF">Pan97_08310</name>
</gene>
<protein>
    <submittedName>
        <fullName evidence="2">Uncharacterized protein</fullName>
    </submittedName>
</protein>
<sequence length="1603" mass="177730">MAKLTPGMKQDWKHRPSQGGRPMNRMFRLIFVATLFLLLVGVLIWFLLPPAQQRTYFFAANPIEYDLWATVPLVHSSVAQELAKEGNYDPKSFHMGSIALEESFPPIDQLAAQVANGNVPGQNDACVLYIQAHTLRYDVEDVPHVVVATPTFLRNSLANWENSGVLDLSVVLDWMQTANCPLKLVLLDAGTIVTDGRIDLYENNFTSALESEMRGRKDPNLFLITSHENGQKSLSLSLQRNSIFSQAVQEALTGKGISDMSGDNLLDLDELYHHICVRVQNHLGEGVIAQTPRLFQGGQGILTEDFPAKFVCRYYQEEPKEEGAEAASTEAKDEKPAPPPEPKADAEKDDAEKDGDSAAEKDPRWATLHEVWQLREQLAQPPARRGGMIWSPIDFAPQYFRRLDSYLIGYQFRLLFDTGSVPEEKMAMMKHSLEVLLDHLQQQREVQMIPPISDTPADNLIDAWNKFVNTPYQLAWSADLTDDGLKARDAVLSWNYCVYHVPELTQMFEHTGSDSTLAGYESLLKDIRNVTIGMLEVPPSGSSGPELTNLPLASVINRSLSDLEGMRRFANAEMTIVPRDNESSNLNAQMADALRLLGYLRTAMPTAADRRKMADSLREFSQQPVPEYTYIDNSAPFLARLSTAMLPRASEESMEKLRDLYLQISSAGSPPPEDSATPFVDLGGTIQANMPSDTDYRDQVRYQVRVRTLDWRDTPQIVGHVAPLPFRFPVKEKIPRLTVRPGKETQSLQLDRIDEQVDFEFELTAANFPPGQVVFTVDYDRNALSVSFKNGSFDSSSGTLNYTIDASGPITIQGRVSAKLDREANALRENKSDIRAAQSEPIEFTIPAKFIPPGAEASRSGKLNVSLPWAEQVDIVVQQVGASGPGIYYGQRVQIPLFDNRESEFRLGVINRSRINRKVNVSLYPVIRPETSLMPTGRIFSDQYHRKPLEGGADSQAAEIAPWRVATFERPMVNLGTDFLPTGVASGISLTSYDQIPPPATRARGRIVNEAVQPERCQWLKFTGPPGPPGPDGKPGETGKVTPTDISNGLLVVIEDQENKDANNKPVRWMRWIEWVPRKPQSYLDVQTAVLPADKLSRLEMVVQPITGPQSLPTATWDEQRLFGFPGLPHNLAKVPIRVEWDWKWEETFGESELIKRQAFGTIASPEATVTLGAILNLDGTKPVKRPVLLDVASGEKLPTLRRAFRNVMDLDSGKLDADGSAGFEALRLDSYFPHVEDEEKPLPSIPVMASSWPASRLPIILPSNIETIDWMMAISTDTNSFNGASEINPDKIQLGLLEAGNGFESARLNFTETIYSNRSFSAQLTAAQAEGPLVITATLEDVVASGLSAKTYETFVGDFVVEIYNGPKRVNDLRIPVVIDKDPPTINIQPSPLTIPVNEGLKVTIPTQDNDSGIKCLEYGSPGPGDTIADKPLKLEPLVGNILPNPNDAFLRVPQFLLNIQPAELKWDVGTTHKLRVRAVNRADLKSEPLDLIVRVGPKSDEPMNGDGPMRLMVIKAQVVFVNGRPATDPKYKPSIKELPLQPRLDPDGVTWVFESDMLKPGTNYTLESSGRQSSGGIKSTETVAQATPAKERAPVYKLKFD</sequence>
<feature type="compositionally biased region" description="Polar residues" evidence="1">
    <location>
        <begin position="1564"/>
        <end position="1587"/>
    </location>
</feature>
<evidence type="ECO:0000313" key="3">
    <source>
        <dbReference type="Proteomes" id="UP000318626"/>
    </source>
</evidence>
<name>A0A518C3N0_9BACT</name>
<feature type="region of interest" description="Disordered" evidence="1">
    <location>
        <begin position="321"/>
        <end position="362"/>
    </location>
</feature>
<dbReference type="OrthoDB" id="288867at2"/>
<organism evidence="2 3">
    <name type="scientific">Bremerella volcania</name>
    <dbReference type="NCBI Taxonomy" id="2527984"/>
    <lineage>
        <taxon>Bacteria</taxon>
        <taxon>Pseudomonadati</taxon>
        <taxon>Planctomycetota</taxon>
        <taxon>Planctomycetia</taxon>
        <taxon>Pirellulales</taxon>
        <taxon>Pirellulaceae</taxon>
        <taxon>Bremerella</taxon>
    </lineage>
</organism>